<dbReference type="AlphaFoldDB" id="A0A0J7Y0N2"/>
<dbReference type="InterPro" id="IPR009078">
    <property type="entry name" value="Ferritin-like_SF"/>
</dbReference>
<comment type="caution">
    <text evidence="2">The sequence shown here is derived from an EMBL/GenBank/DDBJ whole genome shotgun (WGS) entry which is preliminary data.</text>
</comment>
<accession>A0A0J7Y0N2</accession>
<dbReference type="EMBL" id="JACT01000001">
    <property type="protein sequence ID" value="KMS57369.1"/>
    <property type="molecule type" value="Genomic_DNA"/>
</dbReference>
<gene>
    <name evidence="2" type="ORF">V473_03885</name>
</gene>
<dbReference type="SUPFAM" id="SSF47240">
    <property type="entry name" value="Ferritin-like"/>
    <property type="match status" value="1"/>
</dbReference>
<dbReference type="Proteomes" id="UP000052232">
    <property type="component" value="Unassembled WGS sequence"/>
</dbReference>
<dbReference type="PATRIC" id="fig|1420583.3.peg.784"/>
<dbReference type="STRING" id="1420583.V473_03885"/>
<dbReference type="RefSeq" id="WP_066600764.1">
    <property type="nucleotide sequence ID" value="NZ_KQ130434.1"/>
</dbReference>
<sequence length="233" mass="27505">MRAWFERRYLDVLGSIYIYNEHRGYTAIDRVIESVVKRSPDDVVLIARLQAHRADERKHYLMFRRWFERRGIMPFAVGRTFGHIDRFVEIMFGTPIARLKTQDVVESDRLFARLCRVIALTERRGYVQVETLLTNRIILSDPILTRIFSIIRKDEPSHWAPYEDWLDAYAQRGPIWWERIVDYVVHAELLFLKLPFLFLNPWARPRGRWPDEADRNAMSGDGLHNAPVPGGPA</sequence>
<proteinExistence type="predicted"/>
<evidence type="ECO:0000313" key="3">
    <source>
        <dbReference type="Proteomes" id="UP000052232"/>
    </source>
</evidence>
<protein>
    <recommendedName>
        <fullName evidence="4">Ferritin-like domain-containing protein</fullName>
    </recommendedName>
</protein>
<evidence type="ECO:0008006" key="4">
    <source>
        <dbReference type="Google" id="ProtNLM"/>
    </source>
</evidence>
<evidence type="ECO:0000256" key="1">
    <source>
        <dbReference type="SAM" id="MobiDB-lite"/>
    </source>
</evidence>
<reference evidence="2 3" key="1">
    <citation type="journal article" date="2015" name="G3 (Bethesda)">
        <title>Insights into Ongoing Evolution of the Hexachlorocyclohexane Catabolic Pathway from Comparative Genomics of Ten Sphingomonadaceae Strains.</title>
        <authorList>
            <person name="Pearce S.L."/>
            <person name="Oakeshott J.G."/>
            <person name="Pandey G."/>
        </authorList>
    </citation>
    <scope>NUCLEOTIDE SEQUENCE [LARGE SCALE GENOMIC DNA]</scope>
    <source>
        <strain evidence="2 3">LL01</strain>
    </source>
</reference>
<keyword evidence="3" id="KW-1185">Reference proteome</keyword>
<evidence type="ECO:0000313" key="2">
    <source>
        <dbReference type="EMBL" id="KMS57369.1"/>
    </source>
</evidence>
<name>A0A0J7Y0N2_9SPHN</name>
<feature type="region of interest" description="Disordered" evidence="1">
    <location>
        <begin position="214"/>
        <end position="233"/>
    </location>
</feature>
<organism evidence="2 3">
    <name type="scientific">Sphingobium cupriresistens LL01</name>
    <dbReference type="NCBI Taxonomy" id="1420583"/>
    <lineage>
        <taxon>Bacteria</taxon>
        <taxon>Pseudomonadati</taxon>
        <taxon>Pseudomonadota</taxon>
        <taxon>Alphaproteobacteria</taxon>
        <taxon>Sphingomonadales</taxon>
        <taxon>Sphingomonadaceae</taxon>
        <taxon>Sphingobium</taxon>
    </lineage>
</organism>